<name>A0A6L5YJM0_9FIRM</name>
<feature type="transmembrane region" description="Helical" evidence="1">
    <location>
        <begin position="363"/>
        <end position="380"/>
    </location>
</feature>
<keyword evidence="1" id="KW-0472">Membrane</keyword>
<feature type="transmembrane region" description="Helical" evidence="1">
    <location>
        <begin position="152"/>
        <end position="171"/>
    </location>
</feature>
<sequence>MNYKKSILSVVLWFIYAIIVGTGMVGTAMAVTLPAYGALIITGVWLAVTGLAVFLLHRFLEKTKHPFSEDRQQIKLIAESLLLVALIAAGIVLRTGEIMRYDLSAGGGNIWFDTVMVTENTQIPQVVHGAVYFYLQVLHGLLVFLGNKMTAALILQVILQILSGIFLYFALRKMSGAVTAVVTFAYWMLCPVISEVVILGPETLYILLWMIGLCITAESLDHFVQSGAEPGIRSVIGFFFAGVATGVLGYLDVMGFLLLLPIFSVIFLVTQEMIRLARKIGAAILGIVGSLAGFLLSIALDAVGSGKMMENVLAAWGKVYLPENFVLPVTIENDNAITIAVVAILGIGVFGFWCRKSLERQSVWLVIALSLGGMICYGMTSAEMQGFTLLYLIIAVVAGAGVQAVLPYELTQQNALQQVRGAVEEPMAETKPKKRQLKIQDLEEEGLPAETDNKVQLIENPLPVPKKHVPKVLDYKLNDDVSDFDYPVADDDDFDH</sequence>
<feature type="transmembrane region" description="Helical" evidence="1">
    <location>
        <begin position="35"/>
        <end position="56"/>
    </location>
</feature>
<reference evidence="2 3" key="1">
    <citation type="submission" date="2019-08" db="EMBL/GenBank/DDBJ databases">
        <title>In-depth cultivation of the pig gut microbiome towards novel bacterial diversity and tailored functional studies.</title>
        <authorList>
            <person name="Wylensek D."/>
            <person name="Hitch T.C.A."/>
            <person name="Clavel T."/>
        </authorList>
    </citation>
    <scope>NUCLEOTIDE SEQUENCE [LARGE SCALE GENOMIC DNA]</scope>
    <source>
        <strain evidence="2 3">WCA3-601-WT-6H</strain>
    </source>
</reference>
<gene>
    <name evidence="2" type="ORF">FYJ59_06305</name>
</gene>
<dbReference type="Proteomes" id="UP000476055">
    <property type="component" value="Unassembled WGS sequence"/>
</dbReference>
<keyword evidence="3" id="KW-1185">Reference proteome</keyword>
<feature type="transmembrane region" description="Helical" evidence="1">
    <location>
        <begin position="7"/>
        <end position="29"/>
    </location>
</feature>
<proteinExistence type="predicted"/>
<feature type="transmembrane region" description="Helical" evidence="1">
    <location>
        <begin position="177"/>
        <end position="199"/>
    </location>
</feature>
<protein>
    <submittedName>
        <fullName evidence="2">Uncharacterized protein</fullName>
    </submittedName>
</protein>
<feature type="transmembrane region" description="Helical" evidence="1">
    <location>
        <begin position="386"/>
        <end position="406"/>
    </location>
</feature>
<keyword evidence="1" id="KW-0812">Transmembrane</keyword>
<comment type="caution">
    <text evidence="2">The sequence shown here is derived from an EMBL/GenBank/DDBJ whole genome shotgun (WGS) entry which is preliminary data.</text>
</comment>
<organism evidence="2 3">
    <name type="scientific">Waltera intestinalis</name>
    <dbReference type="NCBI Taxonomy" id="2606635"/>
    <lineage>
        <taxon>Bacteria</taxon>
        <taxon>Bacillati</taxon>
        <taxon>Bacillota</taxon>
        <taxon>Clostridia</taxon>
        <taxon>Lachnospirales</taxon>
        <taxon>Lachnospiraceae</taxon>
        <taxon>Waltera</taxon>
    </lineage>
</organism>
<evidence type="ECO:0000313" key="2">
    <source>
        <dbReference type="EMBL" id="MST57857.1"/>
    </source>
</evidence>
<keyword evidence="1" id="KW-1133">Transmembrane helix</keyword>
<dbReference type="RefSeq" id="WP_154495987.1">
    <property type="nucleotide sequence ID" value="NZ_VUMU01000005.1"/>
</dbReference>
<evidence type="ECO:0000256" key="1">
    <source>
        <dbReference type="SAM" id="Phobius"/>
    </source>
</evidence>
<feature type="transmembrane region" description="Helical" evidence="1">
    <location>
        <begin position="76"/>
        <end position="93"/>
    </location>
</feature>
<accession>A0A6L5YJM0</accession>
<feature type="transmembrane region" description="Helical" evidence="1">
    <location>
        <begin position="281"/>
        <end position="300"/>
    </location>
</feature>
<evidence type="ECO:0000313" key="3">
    <source>
        <dbReference type="Proteomes" id="UP000476055"/>
    </source>
</evidence>
<dbReference type="AlphaFoldDB" id="A0A6L5YJM0"/>
<feature type="transmembrane region" description="Helical" evidence="1">
    <location>
        <begin position="236"/>
        <end position="269"/>
    </location>
</feature>
<dbReference type="EMBL" id="VUMU01000005">
    <property type="protein sequence ID" value="MST57857.1"/>
    <property type="molecule type" value="Genomic_DNA"/>
</dbReference>
<feature type="transmembrane region" description="Helical" evidence="1">
    <location>
        <begin position="336"/>
        <end position="354"/>
    </location>
</feature>